<keyword evidence="4" id="KW-1185">Reference proteome</keyword>
<proteinExistence type="predicted"/>
<dbReference type="InterPro" id="IPR029058">
    <property type="entry name" value="AB_hydrolase_fold"/>
</dbReference>
<dbReference type="PANTHER" id="PTHR32268:SF11">
    <property type="entry name" value="HOMOSERINE O-ACETYLTRANSFERASE"/>
    <property type="match status" value="1"/>
</dbReference>
<dbReference type="Proteomes" id="UP001611383">
    <property type="component" value="Chromosome"/>
</dbReference>
<sequence>MYQTTGSHTLPVALPLEEGGLLGGAQVAWCAYGERSDDNVAVLLHDLASSHHALGPEEASAFRPSGWGTELIGEGRPLDTTTLHVVVPNLLGSPFGSTSPVTMDARAGRPYGAALPTVTVMDMARAVAAMLRGMKVEHTRALVGVGLGGLVALQLAALFPEQVSAVAVLGAARALPETLRERLGLTRHLLRLDPDFREGHYAPGQGPRRTLRKQYLEYLRLVHGPEVLSTAHPEPGAAEQALEAEADAFAETFDANAWALLCTAYVGGDVTESLSKIRAPVLLVAGANDSLAPPSRVRDTYHLLSAAGVRTHYHELPSCGHSGLLTQSRRLHGPLRDFLRRRG</sequence>
<dbReference type="EMBL" id="CP043494">
    <property type="protein sequence ID" value="WNG47996.1"/>
    <property type="molecule type" value="Genomic_DNA"/>
</dbReference>
<dbReference type="SUPFAM" id="SSF53474">
    <property type="entry name" value="alpha/beta-Hydrolases"/>
    <property type="match status" value="1"/>
</dbReference>
<dbReference type="InterPro" id="IPR008220">
    <property type="entry name" value="HAT_MetX-like"/>
</dbReference>
<dbReference type="PIRSF" id="PIRSF000443">
    <property type="entry name" value="Homoser_Ac_trans"/>
    <property type="match status" value="1"/>
</dbReference>
<protein>
    <submittedName>
        <fullName evidence="3">Alpha/beta fold hydrolase</fullName>
    </submittedName>
</protein>
<dbReference type="PANTHER" id="PTHR32268">
    <property type="entry name" value="HOMOSERINE O-ACETYLTRANSFERASE"/>
    <property type="match status" value="1"/>
</dbReference>
<dbReference type="Gene3D" id="3.40.50.1820">
    <property type="entry name" value="alpha/beta hydrolase"/>
    <property type="match status" value="1"/>
</dbReference>
<dbReference type="GO" id="GO:0016787">
    <property type="term" value="F:hydrolase activity"/>
    <property type="evidence" value="ECO:0007669"/>
    <property type="project" value="UniProtKB-KW"/>
</dbReference>
<accession>A0ABY9WXW6</accession>
<dbReference type="InterPro" id="IPR000073">
    <property type="entry name" value="AB_hydrolase_1"/>
</dbReference>
<keyword evidence="3" id="KW-0378">Hydrolase</keyword>
<keyword evidence="1" id="KW-0808">Transferase</keyword>
<dbReference type="Pfam" id="PF00561">
    <property type="entry name" value="Abhydrolase_1"/>
    <property type="match status" value="1"/>
</dbReference>
<evidence type="ECO:0000259" key="2">
    <source>
        <dbReference type="Pfam" id="PF00561"/>
    </source>
</evidence>
<evidence type="ECO:0000313" key="3">
    <source>
        <dbReference type="EMBL" id="WNG47996.1"/>
    </source>
</evidence>
<organism evidence="3 4">
    <name type="scientific">Archangium minus</name>
    <dbReference type="NCBI Taxonomy" id="83450"/>
    <lineage>
        <taxon>Bacteria</taxon>
        <taxon>Pseudomonadati</taxon>
        <taxon>Myxococcota</taxon>
        <taxon>Myxococcia</taxon>
        <taxon>Myxococcales</taxon>
        <taxon>Cystobacterineae</taxon>
        <taxon>Archangiaceae</taxon>
        <taxon>Archangium</taxon>
    </lineage>
</organism>
<name>A0ABY9WXW6_9BACT</name>
<feature type="domain" description="AB hydrolase-1" evidence="2">
    <location>
        <begin position="75"/>
        <end position="325"/>
    </location>
</feature>
<evidence type="ECO:0000313" key="4">
    <source>
        <dbReference type="Proteomes" id="UP001611383"/>
    </source>
</evidence>
<evidence type="ECO:0000256" key="1">
    <source>
        <dbReference type="ARBA" id="ARBA00022679"/>
    </source>
</evidence>
<reference evidence="3 4" key="1">
    <citation type="submission" date="2019-08" db="EMBL/GenBank/DDBJ databases">
        <title>Archangium and Cystobacter genomes.</title>
        <authorList>
            <person name="Chen I.-C.K."/>
            <person name="Wielgoss S."/>
        </authorList>
    </citation>
    <scope>NUCLEOTIDE SEQUENCE [LARGE SCALE GENOMIC DNA]</scope>
    <source>
        <strain evidence="3 4">Cbm 6</strain>
    </source>
</reference>
<gene>
    <name evidence="3" type="ORF">F0U60_30520</name>
</gene>